<organism evidence="3 4">
    <name type="scientific">Streptomyces cavernicola</name>
    <dbReference type="NCBI Taxonomy" id="3043613"/>
    <lineage>
        <taxon>Bacteria</taxon>
        <taxon>Bacillati</taxon>
        <taxon>Actinomycetota</taxon>
        <taxon>Actinomycetes</taxon>
        <taxon>Kitasatosporales</taxon>
        <taxon>Streptomycetaceae</taxon>
        <taxon>Streptomyces</taxon>
    </lineage>
</organism>
<evidence type="ECO:0000256" key="1">
    <source>
        <dbReference type="SAM" id="MobiDB-lite"/>
    </source>
</evidence>
<keyword evidence="4" id="KW-1185">Reference proteome</keyword>
<proteinExistence type="predicted"/>
<sequence>MSRAEELIYPCVEIEGSDEGSIEGSNETEASAVPVEAQPPTLVRIDSLVLTDSPRLDAEDPEHICLLAEAGDRLPPITVHRPTLRVIDGAHRVRAALLNGRTEIAARLVDCAPADAFVLSVKANVTHGLPLSRADRAAAAGRIVLTHPQWSDSAIAAATGISDKTVSRIRAQSPGASAERSSTRIGRDGRVRPVDSAERRRHAAAVFHEQPEASLREVARTTGLSPATVRDVRLRVSRGEDPVPGRYRTTKDEKPAESSPAAATSARQRRHVSPTPAVPAAVDRQELLAKLSEDPSLRHSEAGRSALRWLLQYSVDGDSIESLGRGLPRHWAPKVADLARSCAATWSELAAQLQEQEG</sequence>
<dbReference type="InterPro" id="IPR036086">
    <property type="entry name" value="ParB/Sulfiredoxin_sf"/>
</dbReference>
<dbReference type="EMBL" id="JASCIQ010000042">
    <property type="protein sequence ID" value="MDI3408236.1"/>
    <property type="molecule type" value="Genomic_DNA"/>
</dbReference>
<comment type="caution">
    <text evidence="3">The sequence shown here is derived from an EMBL/GenBank/DDBJ whole genome shotgun (WGS) entry which is preliminary data.</text>
</comment>
<dbReference type="Proteomes" id="UP001223978">
    <property type="component" value="Unassembled WGS sequence"/>
</dbReference>
<name>A0ABT6SLY9_9ACTN</name>
<evidence type="ECO:0000259" key="2">
    <source>
        <dbReference type="SMART" id="SM00470"/>
    </source>
</evidence>
<feature type="region of interest" description="Disordered" evidence="1">
    <location>
        <begin position="166"/>
        <end position="281"/>
    </location>
</feature>
<dbReference type="InterPro" id="IPR003115">
    <property type="entry name" value="ParB_N"/>
</dbReference>
<evidence type="ECO:0000313" key="4">
    <source>
        <dbReference type="Proteomes" id="UP001223978"/>
    </source>
</evidence>
<feature type="compositionally biased region" description="Low complexity" evidence="1">
    <location>
        <begin position="257"/>
        <end position="266"/>
    </location>
</feature>
<accession>A0ABT6SLY9</accession>
<feature type="compositionally biased region" description="Basic and acidic residues" evidence="1">
    <location>
        <begin position="209"/>
        <end position="219"/>
    </location>
</feature>
<gene>
    <name evidence="3" type="ORF">QIS96_31010</name>
</gene>
<protein>
    <recommendedName>
        <fullName evidence="2">ParB-like N-terminal domain-containing protein</fullName>
    </recommendedName>
</protein>
<evidence type="ECO:0000313" key="3">
    <source>
        <dbReference type="EMBL" id="MDI3408236.1"/>
    </source>
</evidence>
<feature type="compositionally biased region" description="Basic and acidic residues" evidence="1">
    <location>
        <begin position="181"/>
        <end position="198"/>
    </location>
</feature>
<dbReference type="SMART" id="SM00470">
    <property type="entry name" value="ParB"/>
    <property type="match status" value="1"/>
</dbReference>
<dbReference type="RefSeq" id="WP_282546145.1">
    <property type="nucleotide sequence ID" value="NZ_JASCIQ010000042.1"/>
</dbReference>
<dbReference type="SUPFAM" id="SSF110849">
    <property type="entry name" value="ParB/Sulfiredoxin"/>
    <property type="match status" value="1"/>
</dbReference>
<feature type="domain" description="ParB-like N-terminal" evidence="2">
    <location>
        <begin position="41"/>
        <end position="125"/>
    </location>
</feature>
<feature type="compositionally biased region" description="Basic and acidic residues" evidence="1">
    <location>
        <begin position="230"/>
        <end position="256"/>
    </location>
</feature>
<reference evidence="3 4" key="1">
    <citation type="submission" date="2023-05" db="EMBL/GenBank/DDBJ databases">
        <title>Draft genome sequence of Streptomyces sp. B-S-A6 isolated from a cave soil in Thailand.</title>
        <authorList>
            <person name="Chamroensaksri N."/>
            <person name="Muangham S."/>
        </authorList>
    </citation>
    <scope>NUCLEOTIDE SEQUENCE [LARGE SCALE GENOMIC DNA]</scope>
    <source>
        <strain evidence="3 4">B-S-A6</strain>
    </source>
</reference>